<dbReference type="OrthoDB" id="7866756at2"/>
<keyword evidence="2" id="KW-1185">Reference proteome</keyword>
<evidence type="ECO:0000313" key="2">
    <source>
        <dbReference type="Proteomes" id="UP000605148"/>
    </source>
</evidence>
<evidence type="ECO:0000313" key="1">
    <source>
        <dbReference type="EMBL" id="GGB38114.1"/>
    </source>
</evidence>
<reference evidence="1" key="1">
    <citation type="journal article" date="2014" name="Int. J. Syst. Evol. Microbiol.">
        <title>Complete genome sequence of Corynebacterium casei LMG S-19264T (=DSM 44701T), isolated from a smear-ripened cheese.</title>
        <authorList>
            <consortium name="US DOE Joint Genome Institute (JGI-PGF)"/>
            <person name="Walter F."/>
            <person name="Albersmeier A."/>
            <person name="Kalinowski J."/>
            <person name="Ruckert C."/>
        </authorList>
    </citation>
    <scope>NUCLEOTIDE SEQUENCE</scope>
    <source>
        <strain evidence="1">CGMCC 1.12426</strain>
    </source>
</reference>
<comment type="caution">
    <text evidence="1">The sequence shown here is derived from an EMBL/GenBank/DDBJ whole genome shotgun (WGS) entry which is preliminary data.</text>
</comment>
<dbReference type="AlphaFoldDB" id="A0A916TAQ1"/>
<dbReference type="RefSeq" id="WP_150495134.1">
    <property type="nucleotide sequence ID" value="NZ_BMFA01000002.1"/>
</dbReference>
<gene>
    <name evidence="1" type="ORF">GCM10011316_07720</name>
</gene>
<organism evidence="1 2">
    <name type="scientific">Roseibium aquae</name>
    <dbReference type="NCBI Taxonomy" id="1323746"/>
    <lineage>
        <taxon>Bacteria</taxon>
        <taxon>Pseudomonadati</taxon>
        <taxon>Pseudomonadota</taxon>
        <taxon>Alphaproteobacteria</taxon>
        <taxon>Hyphomicrobiales</taxon>
        <taxon>Stappiaceae</taxon>
        <taxon>Roseibium</taxon>
    </lineage>
</organism>
<dbReference type="Proteomes" id="UP000605148">
    <property type="component" value="Unassembled WGS sequence"/>
</dbReference>
<proteinExistence type="predicted"/>
<accession>A0A916TAQ1</accession>
<reference evidence="1" key="2">
    <citation type="submission" date="2020-09" db="EMBL/GenBank/DDBJ databases">
        <authorList>
            <person name="Sun Q."/>
            <person name="Zhou Y."/>
        </authorList>
    </citation>
    <scope>NUCLEOTIDE SEQUENCE</scope>
    <source>
        <strain evidence="1">CGMCC 1.12426</strain>
    </source>
</reference>
<name>A0A916TAQ1_9HYPH</name>
<protein>
    <submittedName>
        <fullName evidence="1">Uncharacterized protein</fullName>
    </submittedName>
</protein>
<sequence length="164" mass="17312">MTETEGDPASKPIKVHLVHSTDGRARLRLVRPVTRARLEDVCEALARMPGVTRSLARPNTGSLIVEADLKKNALADLLAACSAIKIVPKMPSPPLGASLQFGLLRADQAITQRSGGQLNLHTALGALLLVLSIVQLARGRIVGPAATLLVNALSLLENGGPNRR</sequence>
<dbReference type="EMBL" id="BMFA01000002">
    <property type="protein sequence ID" value="GGB38114.1"/>
    <property type="molecule type" value="Genomic_DNA"/>
</dbReference>